<proteinExistence type="inferred from homology"/>
<accession>A0AAD7WS56</accession>
<comment type="similarity">
    <text evidence="2">Belongs to the PMEPA1 family.</text>
</comment>
<gene>
    <name evidence="10" type="ORF">AAFF_G00293160</name>
</gene>
<evidence type="ECO:0000256" key="6">
    <source>
        <dbReference type="ARBA" id="ARBA00022989"/>
    </source>
</evidence>
<keyword evidence="5" id="KW-0967">Endosome</keyword>
<comment type="subcellular location">
    <subcellularLocation>
        <location evidence="1">Early endosome membrane</location>
        <topology evidence="1">Single-pass membrane protein</topology>
    </subcellularLocation>
</comment>
<evidence type="ECO:0000256" key="5">
    <source>
        <dbReference type="ARBA" id="ARBA00022753"/>
    </source>
</evidence>
<reference evidence="10" key="1">
    <citation type="journal article" date="2023" name="Science">
        <title>Genome structures resolve the early diversification of teleost fishes.</title>
        <authorList>
            <person name="Parey E."/>
            <person name="Louis A."/>
            <person name="Montfort J."/>
            <person name="Bouchez O."/>
            <person name="Roques C."/>
            <person name="Iampietro C."/>
            <person name="Lluch J."/>
            <person name="Castinel A."/>
            <person name="Donnadieu C."/>
            <person name="Desvignes T."/>
            <person name="Floi Bucao C."/>
            <person name="Jouanno E."/>
            <person name="Wen M."/>
            <person name="Mejri S."/>
            <person name="Dirks R."/>
            <person name="Jansen H."/>
            <person name="Henkel C."/>
            <person name="Chen W.J."/>
            <person name="Zahm M."/>
            <person name="Cabau C."/>
            <person name="Klopp C."/>
            <person name="Thompson A.W."/>
            <person name="Robinson-Rechavi M."/>
            <person name="Braasch I."/>
            <person name="Lecointre G."/>
            <person name="Bobe J."/>
            <person name="Postlethwait J.H."/>
            <person name="Berthelot C."/>
            <person name="Roest Crollius H."/>
            <person name="Guiguen Y."/>
        </authorList>
    </citation>
    <scope>NUCLEOTIDE SEQUENCE</scope>
    <source>
        <strain evidence="10">NC1722</strain>
    </source>
</reference>
<evidence type="ECO:0000256" key="3">
    <source>
        <dbReference type="ARBA" id="ARBA00022692"/>
    </source>
</evidence>
<evidence type="ECO:0000256" key="8">
    <source>
        <dbReference type="SAM" id="MobiDB-lite"/>
    </source>
</evidence>
<organism evidence="10 11">
    <name type="scientific">Aldrovandia affinis</name>
    <dbReference type="NCBI Taxonomy" id="143900"/>
    <lineage>
        <taxon>Eukaryota</taxon>
        <taxon>Metazoa</taxon>
        <taxon>Chordata</taxon>
        <taxon>Craniata</taxon>
        <taxon>Vertebrata</taxon>
        <taxon>Euteleostomi</taxon>
        <taxon>Actinopterygii</taxon>
        <taxon>Neopterygii</taxon>
        <taxon>Teleostei</taxon>
        <taxon>Notacanthiformes</taxon>
        <taxon>Halosauridae</taxon>
        <taxon>Aldrovandia</taxon>
    </lineage>
</organism>
<feature type="transmembrane region" description="Helical" evidence="9">
    <location>
        <begin position="172"/>
        <end position="193"/>
    </location>
</feature>
<keyword evidence="11" id="KW-1185">Reference proteome</keyword>
<dbReference type="PANTHER" id="PTHR16514:SF4">
    <property type="entry name" value="LOW-DENSITY LIPOPROTEIN RECEPTOR CLASS A DOMAIN-CONTAINING PROTEIN 4"/>
    <property type="match status" value="1"/>
</dbReference>
<evidence type="ECO:0000256" key="1">
    <source>
        <dbReference type="ARBA" id="ARBA00004391"/>
    </source>
</evidence>
<evidence type="ECO:0000256" key="2">
    <source>
        <dbReference type="ARBA" id="ARBA00009908"/>
    </source>
</evidence>
<keyword evidence="4" id="KW-0734">Signal transduction inhibitor</keyword>
<evidence type="ECO:0000313" key="11">
    <source>
        <dbReference type="Proteomes" id="UP001221898"/>
    </source>
</evidence>
<feature type="region of interest" description="Disordered" evidence="8">
    <location>
        <begin position="326"/>
        <end position="410"/>
    </location>
</feature>
<dbReference type="Proteomes" id="UP001221898">
    <property type="component" value="Unassembled WGS sequence"/>
</dbReference>
<dbReference type="AlphaFoldDB" id="A0AAD7WS56"/>
<evidence type="ECO:0000313" key="10">
    <source>
        <dbReference type="EMBL" id="KAJ8407040.1"/>
    </source>
</evidence>
<keyword evidence="6 9" id="KW-1133">Transmembrane helix</keyword>
<dbReference type="PANTHER" id="PTHR16514">
    <property type="entry name" value="LOW DENSITY LIPOPROTEIN RECEPTOR CLASS A DOMAIN-CONTAINING 4A"/>
    <property type="match status" value="1"/>
</dbReference>
<keyword evidence="3 9" id="KW-0812">Transmembrane</keyword>
<name>A0AAD7WS56_9TELE</name>
<dbReference type="GO" id="GO:0031901">
    <property type="term" value="C:early endosome membrane"/>
    <property type="evidence" value="ECO:0007669"/>
    <property type="project" value="UniProtKB-SubCell"/>
</dbReference>
<evidence type="ECO:0000256" key="4">
    <source>
        <dbReference type="ARBA" id="ARBA00022700"/>
    </source>
</evidence>
<keyword evidence="7 9" id="KW-0472">Membrane</keyword>
<dbReference type="InterPro" id="IPR043445">
    <property type="entry name" value="TMEPAI/LRAD4"/>
</dbReference>
<dbReference type="GO" id="GO:0000139">
    <property type="term" value="C:Golgi membrane"/>
    <property type="evidence" value="ECO:0007669"/>
    <property type="project" value="TreeGrafter"/>
</dbReference>
<protein>
    <submittedName>
        <fullName evidence="10">Uncharacterized protein</fullName>
    </submittedName>
</protein>
<comment type="caution">
    <text evidence="10">The sequence shown here is derived from an EMBL/GenBank/DDBJ whole genome shotgun (WGS) entry which is preliminary data.</text>
</comment>
<sequence>MDADCRQNLPEEIAADTVRICALRIVLAKGGNVTLGKAGCKFHRANGNRWRHGPLICNQLNNCGDSSDGESCPLVTQDPPLGIFDSCGREHRALLWDSPSTPPCHIAMESVPRGTLATRAANWRLFPGIQFLPILMQNLTVLGSSNSNSNVICSCNCTGSQPQGMDISELEFVQIIIIIVVMTVMIVVIVCLLNHYKLSTWSLITRHSQSRRQEEAMRPDGCAWPSDSLVSQHGASEMMYGARSRERFTAPSFTQRDRFSRFQPTYPYLQHEIDLPPTIALSDGEEPPPYLGPCKLQLRDPEQQMELNRESVRAPPNRTVYDSELIGAGGHGGRARPAATRVSAPRTRVATGEWRARRPPTARSWAATLALPPPPPPPPPLSTSTAIILPLPRGPGAEQSRRAERKAQLF</sequence>
<dbReference type="GO" id="GO:0030512">
    <property type="term" value="P:negative regulation of transforming growth factor beta receptor signaling pathway"/>
    <property type="evidence" value="ECO:0007669"/>
    <property type="project" value="InterPro"/>
</dbReference>
<dbReference type="EMBL" id="JAINUG010000041">
    <property type="protein sequence ID" value="KAJ8407040.1"/>
    <property type="molecule type" value="Genomic_DNA"/>
</dbReference>
<feature type="compositionally biased region" description="Basic and acidic residues" evidence="8">
    <location>
        <begin position="399"/>
        <end position="410"/>
    </location>
</feature>
<dbReference type="GO" id="GO:0070412">
    <property type="term" value="F:R-SMAD binding"/>
    <property type="evidence" value="ECO:0007669"/>
    <property type="project" value="InterPro"/>
</dbReference>
<evidence type="ECO:0000256" key="7">
    <source>
        <dbReference type="ARBA" id="ARBA00023136"/>
    </source>
</evidence>
<evidence type="ECO:0000256" key="9">
    <source>
        <dbReference type="SAM" id="Phobius"/>
    </source>
</evidence>
<feature type="compositionally biased region" description="Pro residues" evidence="8">
    <location>
        <begin position="371"/>
        <end position="381"/>
    </location>
</feature>